<organism evidence="2 3">
    <name type="scientific">Gemmata palustris</name>
    <dbReference type="NCBI Taxonomy" id="2822762"/>
    <lineage>
        <taxon>Bacteria</taxon>
        <taxon>Pseudomonadati</taxon>
        <taxon>Planctomycetota</taxon>
        <taxon>Planctomycetia</taxon>
        <taxon>Gemmatales</taxon>
        <taxon>Gemmataceae</taxon>
        <taxon>Gemmata</taxon>
    </lineage>
</organism>
<evidence type="ECO:0000313" key="3">
    <source>
        <dbReference type="Proteomes" id="UP000676565"/>
    </source>
</evidence>
<protein>
    <submittedName>
        <fullName evidence="2">Uncharacterized protein</fullName>
    </submittedName>
</protein>
<keyword evidence="3" id="KW-1185">Reference proteome</keyword>
<dbReference type="RefSeq" id="WP_210655378.1">
    <property type="nucleotide sequence ID" value="NZ_JAGKQQ010000001.1"/>
</dbReference>
<proteinExistence type="predicted"/>
<evidence type="ECO:0000256" key="1">
    <source>
        <dbReference type="SAM" id="MobiDB-lite"/>
    </source>
</evidence>
<gene>
    <name evidence="2" type="ORF">J8F10_16410</name>
</gene>
<evidence type="ECO:0000313" key="2">
    <source>
        <dbReference type="EMBL" id="MBP3956856.1"/>
    </source>
</evidence>
<name>A0ABS5BT21_9BACT</name>
<feature type="region of interest" description="Disordered" evidence="1">
    <location>
        <begin position="93"/>
        <end position="143"/>
    </location>
</feature>
<accession>A0ABS5BT21</accession>
<sequence>MIHGTDDRALPAAKWVTFLERAGVFGDAHAKAGGTQAKAIAAGKYLGAKVGRTVPVGLNGRTGKATLRVAEGRAREKKYWFEIAWDLREPRAQADATATVPEPHSPDAPAWKSGADPIPTPAPIGAPKEDAIVVKDGNGEEWE</sequence>
<reference evidence="2 3" key="1">
    <citation type="submission" date="2021-04" db="EMBL/GenBank/DDBJ databases">
        <authorList>
            <person name="Ivanova A."/>
        </authorList>
    </citation>
    <scope>NUCLEOTIDE SEQUENCE [LARGE SCALE GENOMIC DNA]</scope>
    <source>
        <strain evidence="2 3">G18</strain>
    </source>
</reference>
<comment type="caution">
    <text evidence="2">The sequence shown here is derived from an EMBL/GenBank/DDBJ whole genome shotgun (WGS) entry which is preliminary data.</text>
</comment>
<dbReference type="EMBL" id="JAGKQQ010000001">
    <property type="protein sequence ID" value="MBP3956856.1"/>
    <property type="molecule type" value="Genomic_DNA"/>
</dbReference>
<dbReference type="Proteomes" id="UP000676565">
    <property type="component" value="Unassembled WGS sequence"/>
</dbReference>